<sequence>MVASIPLALLALTYGVWLYRRELRQAPQVLVIAGSATATLDGEAITELRLHWRGQLAFLRFREREGRLRHLSWWPDTLDTHARRELRLAVPVEAQARPPRSMAP</sequence>
<reference evidence="2" key="1">
    <citation type="journal article" date="2019" name="Int. J. Syst. Evol. Microbiol.">
        <title>The Global Catalogue of Microorganisms (GCM) 10K type strain sequencing project: providing services to taxonomists for standard genome sequencing and annotation.</title>
        <authorList>
            <consortium name="The Broad Institute Genomics Platform"/>
            <consortium name="The Broad Institute Genome Sequencing Center for Infectious Disease"/>
            <person name="Wu L."/>
            <person name="Ma J."/>
        </authorList>
    </citation>
    <scope>NUCLEOTIDE SEQUENCE [LARGE SCALE GENOMIC DNA]</scope>
    <source>
        <strain evidence="2">KCTC 42875</strain>
    </source>
</reference>
<comment type="caution">
    <text evidence="1">The sequence shown here is derived from an EMBL/GenBank/DDBJ whole genome shotgun (WGS) entry which is preliminary data.</text>
</comment>
<name>A0ABV7RQY4_9GAMM</name>
<accession>A0ABV7RQY4</accession>
<evidence type="ECO:0000313" key="1">
    <source>
        <dbReference type="EMBL" id="MFC3551785.1"/>
    </source>
</evidence>
<dbReference type="RefSeq" id="WP_386759548.1">
    <property type="nucleotide sequence ID" value="NZ_JBHRXK010000005.1"/>
</dbReference>
<organism evidence="1 2">
    <name type="scientific">Lysobacter cavernae</name>
    <dbReference type="NCBI Taxonomy" id="1685901"/>
    <lineage>
        <taxon>Bacteria</taxon>
        <taxon>Pseudomonadati</taxon>
        <taxon>Pseudomonadota</taxon>
        <taxon>Gammaproteobacteria</taxon>
        <taxon>Lysobacterales</taxon>
        <taxon>Lysobacteraceae</taxon>
        <taxon>Lysobacter</taxon>
    </lineage>
</organism>
<evidence type="ECO:0000313" key="2">
    <source>
        <dbReference type="Proteomes" id="UP001595740"/>
    </source>
</evidence>
<dbReference type="EMBL" id="JBHRXK010000005">
    <property type="protein sequence ID" value="MFC3551785.1"/>
    <property type="molecule type" value="Genomic_DNA"/>
</dbReference>
<protein>
    <recommendedName>
        <fullName evidence="3">DUF3301 domain-containing protein</fullName>
    </recommendedName>
</protein>
<gene>
    <name evidence="1" type="ORF">ACFOLC_12280</name>
</gene>
<keyword evidence="2" id="KW-1185">Reference proteome</keyword>
<evidence type="ECO:0008006" key="3">
    <source>
        <dbReference type="Google" id="ProtNLM"/>
    </source>
</evidence>
<dbReference type="Proteomes" id="UP001595740">
    <property type="component" value="Unassembled WGS sequence"/>
</dbReference>
<proteinExistence type="predicted"/>